<reference evidence="2 3" key="1">
    <citation type="journal article" date="2021" name="Environ. Microbiol.">
        <title>Gene family expansions and transcriptome signatures uncover fungal adaptations to wood decay.</title>
        <authorList>
            <person name="Hage H."/>
            <person name="Miyauchi S."/>
            <person name="Viragh M."/>
            <person name="Drula E."/>
            <person name="Min B."/>
            <person name="Chaduli D."/>
            <person name="Navarro D."/>
            <person name="Favel A."/>
            <person name="Norest M."/>
            <person name="Lesage-Meessen L."/>
            <person name="Balint B."/>
            <person name="Merenyi Z."/>
            <person name="de Eugenio L."/>
            <person name="Morin E."/>
            <person name="Martinez A.T."/>
            <person name="Baldrian P."/>
            <person name="Stursova M."/>
            <person name="Martinez M.J."/>
            <person name="Novotny C."/>
            <person name="Magnuson J.K."/>
            <person name="Spatafora J.W."/>
            <person name="Maurice S."/>
            <person name="Pangilinan J."/>
            <person name="Andreopoulos W."/>
            <person name="LaButti K."/>
            <person name="Hundley H."/>
            <person name="Na H."/>
            <person name="Kuo A."/>
            <person name="Barry K."/>
            <person name="Lipzen A."/>
            <person name="Henrissat B."/>
            <person name="Riley R."/>
            <person name="Ahrendt S."/>
            <person name="Nagy L.G."/>
            <person name="Grigoriev I.V."/>
            <person name="Martin F."/>
            <person name="Rosso M.N."/>
        </authorList>
    </citation>
    <scope>NUCLEOTIDE SEQUENCE [LARGE SCALE GENOMIC DNA]</scope>
    <source>
        <strain evidence="2 3">CIRM-BRFM 1785</strain>
    </source>
</reference>
<protein>
    <recommendedName>
        <fullName evidence="4">Integral membrane protein</fullName>
    </recommendedName>
</protein>
<evidence type="ECO:0000256" key="1">
    <source>
        <dbReference type="SAM" id="Phobius"/>
    </source>
</evidence>
<feature type="transmembrane region" description="Helical" evidence="1">
    <location>
        <begin position="24"/>
        <end position="49"/>
    </location>
</feature>
<dbReference type="Proteomes" id="UP000814176">
    <property type="component" value="Unassembled WGS sequence"/>
</dbReference>
<feature type="transmembrane region" description="Helical" evidence="1">
    <location>
        <begin position="102"/>
        <end position="120"/>
    </location>
</feature>
<evidence type="ECO:0000313" key="2">
    <source>
        <dbReference type="EMBL" id="KAH9841050.1"/>
    </source>
</evidence>
<dbReference type="GeneID" id="71999254"/>
<dbReference type="PANTHER" id="PTHR40465">
    <property type="entry name" value="CHROMOSOME 1, WHOLE GENOME SHOTGUN SEQUENCE"/>
    <property type="match status" value="1"/>
</dbReference>
<gene>
    <name evidence="2" type="ORF">C8Q71DRAFT_436103</name>
</gene>
<comment type="caution">
    <text evidence="2">The sequence shown here is derived from an EMBL/GenBank/DDBJ whole genome shotgun (WGS) entry which is preliminary data.</text>
</comment>
<organism evidence="2 3">
    <name type="scientific">Rhodofomes roseus</name>
    <dbReference type="NCBI Taxonomy" id="34475"/>
    <lineage>
        <taxon>Eukaryota</taxon>
        <taxon>Fungi</taxon>
        <taxon>Dikarya</taxon>
        <taxon>Basidiomycota</taxon>
        <taxon>Agaricomycotina</taxon>
        <taxon>Agaricomycetes</taxon>
        <taxon>Polyporales</taxon>
        <taxon>Rhodofomes</taxon>
    </lineage>
</organism>
<sequence length="258" mass="29202">MSDPQTVALDRPTPVSQSLFQQTYGGSLASCQIMLVFYGISVLQTYLYFLRYEKDHPLLKLLVLALFILSTIHAAFVCHTVWHYLIFSYTDVDLLLDGEWSVYVATAVGVCACFLVQSFFARTIYTLLRGKWRMLVTTITVTLFLAQLGFGVALAVKLFQIWDLYLLKEAVDSTMIPMFCSRMASDAVFTITLCVVLYDTSTDSNYSSGSVRLVKLLIVYAINRFVLTTRCADNRADYPTERDLGDGPRIYYSAYLCE</sequence>
<evidence type="ECO:0008006" key="4">
    <source>
        <dbReference type="Google" id="ProtNLM"/>
    </source>
</evidence>
<evidence type="ECO:0000313" key="3">
    <source>
        <dbReference type="Proteomes" id="UP000814176"/>
    </source>
</evidence>
<feature type="transmembrane region" description="Helical" evidence="1">
    <location>
        <begin position="61"/>
        <end position="82"/>
    </location>
</feature>
<keyword evidence="1" id="KW-0472">Membrane</keyword>
<name>A0ABQ8KR93_9APHY</name>
<accession>A0ABQ8KR93</accession>
<dbReference type="PANTHER" id="PTHR40465:SF1">
    <property type="entry name" value="DUF6534 DOMAIN-CONTAINING PROTEIN"/>
    <property type="match status" value="1"/>
</dbReference>
<keyword evidence="1" id="KW-0812">Transmembrane</keyword>
<keyword evidence="3" id="KW-1185">Reference proteome</keyword>
<dbReference type="EMBL" id="JADCUA010000004">
    <property type="protein sequence ID" value="KAH9841050.1"/>
    <property type="molecule type" value="Genomic_DNA"/>
</dbReference>
<feature type="transmembrane region" description="Helical" evidence="1">
    <location>
        <begin position="132"/>
        <end position="156"/>
    </location>
</feature>
<proteinExistence type="predicted"/>
<keyword evidence="1" id="KW-1133">Transmembrane helix</keyword>
<dbReference type="RefSeq" id="XP_047782516.1">
    <property type="nucleotide sequence ID" value="XM_047918522.1"/>
</dbReference>